<dbReference type="Pfam" id="PF20434">
    <property type="entry name" value="BD-FAE"/>
    <property type="match status" value="1"/>
</dbReference>
<dbReference type="InterPro" id="IPR029058">
    <property type="entry name" value="AB_hydrolase_fold"/>
</dbReference>
<name>A0A7U4J9Q2_9SPHN</name>
<keyword evidence="5" id="KW-1185">Reference proteome</keyword>
<evidence type="ECO:0000256" key="1">
    <source>
        <dbReference type="ARBA" id="ARBA00022801"/>
    </source>
</evidence>
<keyword evidence="2" id="KW-0732">Signal</keyword>
<dbReference type="AlphaFoldDB" id="A0A7U4J9Q2"/>
<evidence type="ECO:0000256" key="2">
    <source>
        <dbReference type="SAM" id="SignalP"/>
    </source>
</evidence>
<dbReference type="KEGG" id="sphi:TS85_14990"/>
<keyword evidence="1" id="KW-0378">Hydrolase</keyword>
<dbReference type="RefSeq" id="WP_044333273.1">
    <property type="nucleotide sequence ID" value="NZ_CP010836.1"/>
</dbReference>
<accession>A0A7U4J9Q2</accession>
<dbReference type="PANTHER" id="PTHR48081">
    <property type="entry name" value="AB HYDROLASE SUPERFAMILY PROTEIN C4A8.06C"/>
    <property type="match status" value="1"/>
</dbReference>
<gene>
    <name evidence="4" type="ORF">TS85_14990</name>
</gene>
<dbReference type="InterPro" id="IPR049492">
    <property type="entry name" value="BD-FAE-like_dom"/>
</dbReference>
<dbReference type="GO" id="GO:0016787">
    <property type="term" value="F:hydrolase activity"/>
    <property type="evidence" value="ECO:0007669"/>
    <property type="project" value="UniProtKB-KW"/>
</dbReference>
<dbReference type="InterPro" id="IPR050300">
    <property type="entry name" value="GDXG_lipolytic_enzyme"/>
</dbReference>
<dbReference type="SUPFAM" id="SSF53474">
    <property type="entry name" value="alpha/beta-Hydrolases"/>
    <property type="match status" value="1"/>
</dbReference>
<sequence>MTSRDLLVTLAAMLAAGPALAQSGADLAATIDISAPGAPVAPDSIRAASIAFPGGIVAHPGIPYATPIGYRPLTLDVYAPQVPGAAKRPLLIYVHGGAWLLGNPRDAAAYKDWPATLAKMAVRGYVVASISYRLSREAPFPSQIQDVKAAIRFLRANADAYGIDPERIGIWGDSAGGHLVGLAGTTCGVKAFEPVAEAPRRGPAPAPSAPPPSDCVQAVVGWYGIYDFLDEGPVKRPPPPPEDATRLFLGCTVAQCTDDQKRAVSPVTYVDAGDAPMLLIHGSADMAVPPKQSETMAAALKAAGVPAELRIIEGANHGWYAKTPEAIRAASREALALTVDYFDKVLKPGR</sequence>
<dbReference type="Gene3D" id="3.40.50.1820">
    <property type="entry name" value="alpha/beta hydrolase"/>
    <property type="match status" value="1"/>
</dbReference>
<evidence type="ECO:0000313" key="5">
    <source>
        <dbReference type="Proteomes" id="UP000032300"/>
    </source>
</evidence>
<dbReference type="Proteomes" id="UP000032300">
    <property type="component" value="Chromosome"/>
</dbReference>
<proteinExistence type="predicted"/>
<dbReference type="EMBL" id="CP010836">
    <property type="protein sequence ID" value="AJP72803.1"/>
    <property type="molecule type" value="Genomic_DNA"/>
</dbReference>
<dbReference type="PANTHER" id="PTHR48081:SF13">
    <property type="entry name" value="ALPHA_BETA HYDROLASE"/>
    <property type="match status" value="1"/>
</dbReference>
<reference evidence="4 5" key="1">
    <citation type="journal article" date="2015" name="Int. J. Syst. Evol. Microbiol.">
        <title>Sphingomonas hengshuiensis sp. nov., isolated from lake wetland.</title>
        <authorList>
            <person name="Wei S."/>
            <person name="Wang T."/>
            <person name="Liu H."/>
            <person name="Zhang C."/>
            <person name="Guo J."/>
            <person name="Wang Q."/>
            <person name="Liang K."/>
            <person name="Zhang Z."/>
        </authorList>
    </citation>
    <scope>NUCLEOTIDE SEQUENCE [LARGE SCALE GENOMIC DNA]</scope>
    <source>
        <strain evidence="4 5">WHSC-8</strain>
    </source>
</reference>
<feature type="chain" id="PRO_5031095595" description="BD-FAE-like domain-containing protein" evidence="2">
    <location>
        <begin position="22"/>
        <end position="350"/>
    </location>
</feature>
<feature type="signal peptide" evidence="2">
    <location>
        <begin position="1"/>
        <end position="21"/>
    </location>
</feature>
<evidence type="ECO:0000313" key="4">
    <source>
        <dbReference type="EMBL" id="AJP72803.1"/>
    </source>
</evidence>
<feature type="domain" description="BD-FAE-like" evidence="3">
    <location>
        <begin position="75"/>
        <end position="300"/>
    </location>
</feature>
<evidence type="ECO:0000259" key="3">
    <source>
        <dbReference type="Pfam" id="PF20434"/>
    </source>
</evidence>
<protein>
    <recommendedName>
        <fullName evidence="3">BD-FAE-like domain-containing protein</fullName>
    </recommendedName>
</protein>
<organism evidence="4 5">
    <name type="scientific">Sphingomonas hengshuiensis</name>
    <dbReference type="NCBI Taxonomy" id="1609977"/>
    <lineage>
        <taxon>Bacteria</taxon>
        <taxon>Pseudomonadati</taxon>
        <taxon>Pseudomonadota</taxon>
        <taxon>Alphaproteobacteria</taxon>
        <taxon>Sphingomonadales</taxon>
        <taxon>Sphingomonadaceae</taxon>
        <taxon>Sphingomonas</taxon>
    </lineage>
</organism>
<reference evidence="4 5" key="2">
    <citation type="submission" date="2015-02" db="EMBL/GenBank/DDBJ databases">
        <title>The complete genome of Sphingomonas hengshuiensis sp. WHSC-8 isolated from soil of Hengshui Lake.</title>
        <authorList>
            <person name="Wei S."/>
            <person name="Guo J."/>
            <person name="Su C."/>
            <person name="Wu R."/>
            <person name="Zhang Z."/>
            <person name="Liang K."/>
            <person name="Li H."/>
            <person name="Wang T."/>
            <person name="Liu H."/>
            <person name="Zhang C."/>
            <person name="Li Z."/>
            <person name="Wang Q."/>
            <person name="Meng J."/>
        </authorList>
    </citation>
    <scope>NUCLEOTIDE SEQUENCE [LARGE SCALE GENOMIC DNA]</scope>
    <source>
        <strain evidence="4 5">WHSC-8</strain>
    </source>
</reference>